<gene>
    <name evidence="2" type="ORF">DILT_LOCUS15020</name>
</gene>
<dbReference type="AlphaFoldDB" id="A0A3P7MXR7"/>
<keyword evidence="3" id="KW-1185">Reference proteome</keyword>
<sequence>MQRMQFRQLSVVEEASEVDGVLQTDETLCVYSPERLENQQLNSSASFPASTPASSGRPPDQFSCLSVSAAPETETKEINRGFTTISPLSRGFMGDGAMSSSEVTTVHCLHDMPYTPKSPTTDRSDSAISVT</sequence>
<protein>
    <submittedName>
        <fullName evidence="2">Uncharacterized protein</fullName>
    </submittedName>
</protein>
<accession>A0A3P7MXR7</accession>
<feature type="region of interest" description="Disordered" evidence="1">
    <location>
        <begin position="40"/>
        <end position="97"/>
    </location>
</feature>
<dbReference type="EMBL" id="UYRU01076917">
    <property type="protein sequence ID" value="VDN27508.1"/>
    <property type="molecule type" value="Genomic_DNA"/>
</dbReference>
<name>A0A3P7MXR7_DIBLA</name>
<dbReference type="Proteomes" id="UP000281553">
    <property type="component" value="Unassembled WGS sequence"/>
</dbReference>
<evidence type="ECO:0000313" key="3">
    <source>
        <dbReference type="Proteomes" id="UP000281553"/>
    </source>
</evidence>
<proteinExistence type="predicted"/>
<evidence type="ECO:0000256" key="1">
    <source>
        <dbReference type="SAM" id="MobiDB-lite"/>
    </source>
</evidence>
<organism evidence="2 3">
    <name type="scientific">Dibothriocephalus latus</name>
    <name type="common">Fish tapeworm</name>
    <name type="synonym">Diphyllobothrium latum</name>
    <dbReference type="NCBI Taxonomy" id="60516"/>
    <lineage>
        <taxon>Eukaryota</taxon>
        <taxon>Metazoa</taxon>
        <taxon>Spiralia</taxon>
        <taxon>Lophotrochozoa</taxon>
        <taxon>Platyhelminthes</taxon>
        <taxon>Cestoda</taxon>
        <taxon>Eucestoda</taxon>
        <taxon>Diphyllobothriidea</taxon>
        <taxon>Diphyllobothriidae</taxon>
        <taxon>Dibothriocephalus</taxon>
    </lineage>
</organism>
<feature type="region of interest" description="Disordered" evidence="1">
    <location>
        <begin position="112"/>
        <end position="131"/>
    </location>
</feature>
<evidence type="ECO:0000313" key="2">
    <source>
        <dbReference type="EMBL" id="VDN27508.1"/>
    </source>
</evidence>
<feature type="compositionally biased region" description="Low complexity" evidence="1">
    <location>
        <begin position="43"/>
        <end position="55"/>
    </location>
</feature>
<reference evidence="2 3" key="1">
    <citation type="submission" date="2018-11" db="EMBL/GenBank/DDBJ databases">
        <authorList>
            <consortium name="Pathogen Informatics"/>
        </authorList>
    </citation>
    <scope>NUCLEOTIDE SEQUENCE [LARGE SCALE GENOMIC DNA]</scope>
</reference>